<sequence length="639" mass="72296">MSQPAFLNHPPRSHDGMRWIRDPIHDYVPFGDHVWGVVDTKHFQRLRSIKQLGTSYYVWSGASHNRFEHSLGVAHLARQMALHLQQAQPELGITDRDVRCVELAGLCHDLGHGPWSHVWDSMFIPRALKGKGWQHEHASEMMFDDMIREYKLDFPAADVLFIKALIAGDETRCRTPAEKPFLFEIVANKRNGIDVDKFDYIARDGRAIGEQQNLSLTRLISSARVIENQICYDIKDANQIYEVCYQRFSLHKRIYNHKTAKAIEHMLVDAIMAAEPYMKIAEQIEDPKMYLRLTDDIMPFIERTENPELEEARRIFERVRNRDLYRCVDYKVFDWDDEPSLNSVITAESIVAEAKRLFPDVPPSPRMIEAPHDDKLYPEDVAELTADHVIVTLSKMHYGMKAQNPLDSIKFYSKTHPNECANAQKGDLSTLMPKIFGEVMLRVYTKEMRFFGLVQAGYRSIYERWFAENKKAESEGPGTEQNSRAATEEPIERPRTPVKRQLSKVSSFKSMVSDSGGAVLEHNSFTRVPVHFGRHMSPTRLGKSPDATFALPAAAAAAAAEASDPPLLFSPSRTAVPSSPADASDLQRLFQAPTPPSTRAGPSNVEGGSGKKRGRENSKGKETGKRGGSKSPPKKQRNV</sequence>
<dbReference type="EMBL" id="MU275844">
    <property type="protein sequence ID" value="KAI0052678.1"/>
    <property type="molecule type" value="Genomic_DNA"/>
</dbReference>
<gene>
    <name evidence="1" type="ORF">FA95DRAFT_1601716</name>
</gene>
<accession>A0ACB8S847</accession>
<dbReference type="Proteomes" id="UP000814033">
    <property type="component" value="Unassembled WGS sequence"/>
</dbReference>
<organism evidence="1 2">
    <name type="scientific">Auriscalpium vulgare</name>
    <dbReference type="NCBI Taxonomy" id="40419"/>
    <lineage>
        <taxon>Eukaryota</taxon>
        <taxon>Fungi</taxon>
        <taxon>Dikarya</taxon>
        <taxon>Basidiomycota</taxon>
        <taxon>Agaricomycotina</taxon>
        <taxon>Agaricomycetes</taxon>
        <taxon>Russulales</taxon>
        <taxon>Auriscalpiaceae</taxon>
        <taxon>Auriscalpium</taxon>
    </lineage>
</organism>
<keyword evidence="2" id="KW-1185">Reference proteome</keyword>
<proteinExistence type="predicted"/>
<comment type="caution">
    <text evidence="1">The sequence shown here is derived from an EMBL/GenBank/DDBJ whole genome shotgun (WGS) entry which is preliminary data.</text>
</comment>
<evidence type="ECO:0000313" key="1">
    <source>
        <dbReference type="EMBL" id="KAI0052678.1"/>
    </source>
</evidence>
<reference evidence="1" key="2">
    <citation type="journal article" date="2022" name="New Phytol.">
        <title>Evolutionary transition to the ectomycorrhizal habit in the genomes of a hyperdiverse lineage of mushroom-forming fungi.</title>
        <authorList>
            <person name="Looney B."/>
            <person name="Miyauchi S."/>
            <person name="Morin E."/>
            <person name="Drula E."/>
            <person name="Courty P.E."/>
            <person name="Kohler A."/>
            <person name="Kuo A."/>
            <person name="LaButti K."/>
            <person name="Pangilinan J."/>
            <person name="Lipzen A."/>
            <person name="Riley R."/>
            <person name="Andreopoulos W."/>
            <person name="He G."/>
            <person name="Johnson J."/>
            <person name="Nolan M."/>
            <person name="Tritt A."/>
            <person name="Barry K.W."/>
            <person name="Grigoriev I.V."/>
            <person name="Nagy L.G."/>
            <person name="Hibbett D."/>
            <person name="Henrissat B."/>
            <person name="Matheny P.B."/>
            <person name="Labbe J."/>
            <person name="Martin F.M."/>
        </authorList>
    </citation>
    <scope>NUCLEOTIDE SEQUENCE</scope>
    <source>
        <strain evidence="1">FP105234-sp</strain>
    </source>
</reference>
<evidence type="ECO:0000313" key="2">
    <source>
        <dbReference type="Proteomes" id="UP000814033"/>
    </source>
</evidence>
<name>A0ACB8S847_9AGAM</name>
<reference evidence="1" key="1">
    <citation type="submission" date="2021-02" db="EMBL/GenBank/DDBJ databases">
        <authorList>
            <consortium name="DOE Joint Genome Institute"/>
            <person name="Ahrendt S."/>
            <person name="Looney B.P."/>
            <person name="Miyauchi S."/>
            <person name="Morin E."/>
            <person name="Drula E."/>
            <person name="Courty P.E."/>
            <person name="Chicoki N."/>
            <person name="Fauchery L."/>
            <person name="Kohler A."/>
            <person name="Kuo A."/>
            <person name="Labutti K."/>
            <person name="Pangilinan J."/>
            <person name="Lipzen A."/>
            <person name="Riley R."/>
            <person name="Andreopoulos W."/>
            <person name="He G."/>
            <person name="Johnson J."/>
            <person name="Barry K.W."/>
            <person name="Grigoriev I.V."/>
            <person name="Nagy L."/>
            <person name="Hibbett D."/>
            <person name="Henrissat B."/>
            <person name="Matheny P.B."/>
            <person name="Labbe J."/>
            <person name="Martin F."/>
        </authorList>
    </citation>
    <scope>NUCLEOTIDE SEQUENCE</scope>
    <source>
        <strain evidence="1">FP105234-sp</strain>
    </source>
</reference>
<protein>
    <submittedName>
        <fullName evidence="1">HD-domain/PDEase-like protein</fullName>
    </submittedName>
</protein>